<dbReference type="VEuPathDB" id="FungiDB:RhiirA1_455943"/>
<feature type="compositionally biased region" description="Basic residues" evidence="1">
    <location>
        <begin position="266"/>
        <end position="279"/>
    </location>
</feature>
<feature type="compositionally biased region" description="Basic and acidic residues" evidence="1">
    <location>
        <begin position="77"/>
        <end position="89"/>
    </location>
</feature>
<evidence type="ECO:0000256" key="1">
    <source>
        <dbReference type="SAM" id="MobiDB-lite"/>
    </source>
</evidence>
<dbReference type="AlphaFoldDB" id="A0A2N0S1S9"/>
<dbReference type="EMBL" id="LLXH01000275">
    <property type="protein sequence ID" value="PKC69508.1"/>
    <property type="molecule type" value="Genomic_DNA"/>
</dbReference>
<sequence>MGLEWRAQSERVQARQRLRNGYNFNEEQVTALIPFQKGIRSKSGVAPNTPATSFSGQEVKSEGDAPNASDPNTTRLANEKEERLRHENRDINYPDHFALESVKERLDGYDISNKPDLQALADVMIMFCICPVEVKNLRISDGSVTGCEISRSDAISSGQLKDPGTPGIKCFRAFLKKYDLLPRYLRNIGAVFAVVTHGYTNLSNAMTIASEALRHSQKESQIVRRECKLVRKPVEELYYIVKNKGLISDLTGSSEEHSDGLEIHVKRSRPNKKFQPHKQ</sequence>
<reference evidence="2 3" key="2">
    <citation type="submission" date="2017-10" db="EMBL/GenBank/DDBJ databases">
        <title>Genome analyses suggest a sexual origin of heterokaryosis in a supposedly ancient asexual fungus.</title>
        <authorList>
            <person name="Corradi N."/>
            <person name="Sedzielewska K."/>
            <person name="Noel J."/>
            <person name="Charron P."/>
            <person name="Farinelli L."/>
            <person name="Marton T."/>
            <person name="Kruger M."/>
            <person name="Pelin A."/>
            <person name="Brachmann A."/>
            <person name="Corradi N."/>
        </authorList>
    </citation>
    <scope>NUCLEOTIDE SEQUENCE [LARGE SCALE GENOMIC DNA]</scope>
    <source>
        <strain evidence="2 3">A1</strain>
    </source>
</reference>
<dbReference type="Proteomes" id="UP000232688">
    <property type="component" value="Unassembled WGS sequence"/>
</dbReference>
<comment type="caution">
    <text evidence="2">The sequence shown here is derived from an EMBL/GenBank/DDBJ whole genome shotgun (WGS) entry which is preliminary data.</text>
</comment>
<dbReference type="VEuPathDB" id="FungiDB:RhiirFUN_010253"/>
<dbReference type="VEuPathDB" id="FungiDB:FUN_006365"/>
<feature type="region of interest" description="Disordered" evidence="1">
    <location>
        <begin position="253"/>
        <end position="279"/>
    </location>
</feature>
<feature type="compositionally biased region" description="Basic and acidic residues" evidence="1">
    <location>
        <begin position="254"/>
        <end position="265"/>
    </location>
</feature>
<feature type="region of interest" description="Disordered" evidence="1">
    <location>
        <begin position="40"/>
        <end position="89"/>
    </location>
</feature>
<name>A0A2N0S1S9_9GLOM</name>
<feature type="compositionally biased region" description="Polar residues" evidence="1">
    <location>
        <begin position="49"/>
        <end position="58"/>
    </location>
</feature>
<organism evidence="2 3">
    <name type="scientific">Rhizophagus irregularis</name>
    <dbReference type="NCBI Taxonomy" id="588596"/>
    <lineage>
        <taxon>Eukaryota</taxon>
        <taxon>Fungi</taxon>
        <taxon>Fungi incertae sedis</taxon>
        <taxon>Mucoromycota</taxon>
        <taxon>Glomeromycotina</taxon>
        <taxon>Glomeromycetes</taxon>
        <taxon>Glomerales</taxon>
        <taxon>Glomeraceae</taxon>
        <taxon>Rhizophagus</taxon>
    </lineage>
</organism>
<gene>
    <name evidence="2" type="ORF">RhiirA1_455943</name>
</gene>
<protein>
    <submittedName>
        <fullName evidence="2">Uncharacterized protein</fullName>
    </submittedName>
</protein>
<proteinExistence type="predicted"/>
<reference evidence="2 3" key="1">
    <citation type="submission" date="2017-10" db="EMBL/GenBank/DDBJ databases">
        <title>Extensive intraspecific genome diversity in a model arbuscular mycorrhizal fungus.</title>
        <authorList>
            <person name="Chen E.C.H."/>
            <person name="Morin E."/>
            <person name="Baudet D."/>
            <person name="Noel J."/>
            <person name="Ndikumana S."/>
            <person name="Charron P."/>
            <person name="St-Onge C."/>
            <person name="Giorgi J."/>
            <person name="Grigoriev I.V."/>
            <person name="Roux C."/>
            <person name="Martin F.M."/>
            <person name="Corradi N."/>
        </authorList>
    </citation>
    <scope>NUCLEOTIDE SEQUENCE [LARGE SCALE GENOMIC DNA]</scope>
    <source>
        <strain evidence="2 3">A1</strain>
    </source>
</reference>
<evidence type="ECO:0000313" key="2">
    <source>
        <dbReference type="EMBL" id="PKC69508.1"/>
    </source>
</evidence>
<evidence type="ECO:0000313" key="3">
    <source>
        <dbReference type="Proteomes" id="UP000232688"/>
    </source>
</evidence>
<accession>A0A2N0S1S9</accession>